<dbReference type="PANTHER" id="PTHR45766">
    <property type="entry name" value="DNA ANNEALING HELICASE AND ENDONUCLEASE ZRANB3 FAMILY MEMBER"/>
    <property type="match status" value="1"/>
</dbReference>
<dbReference type="GO" id="GO:0006281">
    <property type="term" value="P:DNA repair"/>
    <property type="evidence" value="ECO:0007669"/>
    <property type="project" value="TreeGrafter"/>
</dbReference>
<dbReference type="SMART" id="SM00487">
    <property type="entry name" value="DEXDc"/>
    <property type="match status" value="1"/>
</dbReference>
<proteinExistence type="predicted"/>
<dbReference type="EMBL" id="MN739483">
    <property type="protein sequence ID" value="QHT07563.1"/>
    <property type="molecule type" value="Genomic_DNA"/>
</dbReference>
<keyword evidence="1" id="KW-0547">Nucleotide-binding</keyword>
<dbReference type="GO" id="GO:0031297">
    <property type="term" value="P:replication fork processing"/>
    <property type="evidence" value="ECO:0007669"/>
    <property type="project" value="TreeGrafter"/>
</dbReference>
<evidence type="ECO:0000256" key="4">
    <source>
        <dbReference type="ARBA" id="ARBA00022840"/>
    </source>
</evidence>
<evidence type="ECO:0000259" key="5">
    <source>
        <dbReference type="SMART" id="SM00487"/>
    </source>
</evidence>
<dbReference type="GO" id="GO:0043596">
    <property type="term" value="C:nuclear replication fork"/>
    <property type="evidence" value="ECO:0007669"/>
    <property type="project" value="TreeGrafter"/>
</dbReference>
<keyword evidence="3" id="KW-0347">Helicase</keyword>
<dbReference type="SUPFAM" id="SSF52540">
    <property type="entry name" value="P-loop containing nucleoside triphosphate hydrolases"/>
    <property type="match status" value="2"/>
</dbReference>
<dbReference type="Pfam" id="PF00176">
    <property type="entry name" value="SNF2-rel_dom"/>
    <property type="match status" value="1"/>
</dbReference>
<dbReference type="AlphaFoldDB" id="A0A6C0CTH5"/>
<dbReference type="InterPro" id="IPR027417">
    <property type="entry name" value="P-loop_NTPase"/>
</dbReference>
<dbReference type="InterPro" id="IPR001650">
    <property type="entry name" value="Helicase_C-like"/>
</dbReference>
<protein>
    <recommendedName>
        <fullName evidence="5">Helicase ATP-binding domain-containing protein</fullName>
    </recommendedName>
</protein>
<dbReference type="Gene3D" id="3.40.50.300">
    <property type="entry name" value="P-loop containing nucleotide triphosphate hydrolases"/>
    <property type="match status" value="2"/>
</dbReference>
<evidence type="ECO:0000256" key="2">
    <source>
        <dbReference type="ARBA" id="ARBA00022801"/>
    </source>
</evidence>
<dbReference type="InterPro" id="IPR000330">
    <property type="entry name" value="SNF2_N"/>
</dbReference>
<dbReference type="Pfam" id="PF00271">
    <property type="entry name" value="Helicase_C"/>
    <property type="match status" value="1"/>
</dbReference>
<feature type="domain" description="Helicase ATP-binding" evidence="5">
    <location>
        <begin position="43"/>
        <end position="293"/>
    </location>
</feature>
<dbReference type="InterPro" id="IPR014001">
    <property type="entry name" value="Helicase_ATP-bd"/>
</dbReference>
<name>A0A6C0CTH5_9ZZZZ</name>
<keyword evidence="4" id="KW-0067">ATP-binding</keyword>
<evidence type="ECO:0000313" key="6">
    <source>
        <dbReference type="EMBL" id="QHT07563.1"/>
    </source>
</evidence>
<dbReference type="GO" id="GO:0004520">
    <property type="term" value="F:DNA endonuclease activity"/>
    <property type="evidence" value="ECO:0007669"/>
    <property type="project" value="TreeGrafter"/>
</dbReference>
<accession>A0A6C0CTH5</accession>
<organism evidence="6">
    <name type="scientific">viral metagenome</name>
    <dbReference type="NCBI Taxonomy" id="1070528"/>
    <lineage>
        <taxon>unclassified sequences</taxon>
        <taxon>metagenomes</taxon>
        <taxon>organismal metagenomes</taxon>
    </lineage>
</organism>
<dbReference type="GO" id="GO:0004386">
    <property type="term" value="F:helicase activity"/>
    <property type="evidence" value="ECO:0007669"/>
    <property type="project" value="UniProtKB-KW"/>
</dbReference>
<sequence length="892" mass="103807">MTSTNPEEWMITNKKDFPKWITKTFPANKKQQKTVSSCNVKTERLALFPHQKFVRDYMQHKSPYRGILLYHGLGVGKTCASIAVAEIMNNNRDIMVLLPASLQMNYRNEIMKCGNTKFAINQHWKFNPTKKHTEAASKQNIDPIIVKRAKGYWSFDNDKAPNFHTKSSMEKQQIRSQINNSISKKYEFLNYNGLTLQKFKEMTKEKNIFDNKLVIIDEAHLFISTVVNRSALSTEVYKDLLHAKNLKIVLLTGTPIINYPNEIAYTFNILNGLNKVYRIYFNDNFYNKLYLEKSKLIESFSIKDKSGHRSIEINLTPFGFERNLQKLLVYKGDARTDEEKMDIIVKDLKASGVMLSKYSDKRTYFVESVPLFPTNKTEFDDLFVNYSDNTTKNDELFMRRMMGIVSYYESSDTSLYPTNLGVVQEELEFSDHQFGKYAQVRDSEIKKEKNMKKFNKDATDLFSKNGVYKTFSRTLCNFAFPDEIERPFPKKRISFMESEMDVDDEFMNDVKEYEEEMNTRVTAKKKYERSVIEALHKLNEKKGHFLNDKNLKTYSPKFDRILSNIKKTDGNVLVYSQFKTLEGLGILGLCLKARGYAEMKITLDKDNNVQIDVDEADYKKPKYAVFSTDRDVANVILNIFNSDMNALGKETVDKLKKMYAFEDLEPNNLHGELIKILMITQSGSAGISLKNVRQVHIVEPYWNKSRIDQVIGRANRTCSHIDLPESERNFKVFMYRMKMTSEQNKKSVYIRSTDNEKTTDQSIYQLAEKKDSITSKILMNIKKGAVDCALNKNNIGSKYECFAYPLDVDGFEKAYYEDIKEDKDSAVDQQRVKQIRVKPFKVTIEGVSYIWLENTNELFNYDLYKSTGTLDKIGMLENKKDGYYKITLFKNK</sequence>
<dbReference type="GO" id="GO:0016787">
    <property type="term" value="F:hydrolase activity"/>
    <property type="evidence" value="ECO:0007669"/>
    <property type="project" value="UniProtKB-KW"/>
</dbReference>
<reference evidence="6" key="1">
    <citation type="journal article" date="2020" name="Nature">
        <title>Giant virus diversity and host interactions through global metagenomics.</title>
        <authorList>
            <person name="Schulz F."/>
            <person name="Roux S."/>
            <person name="Paez-Espino D."/>
            <person name="Jungbluth S."/>
            <person name="Walsh D.A."/>
            <person name="Denef V.J."/>
            <person name="McMahon K.D."/>
            <person name="Konstantinidis K.T."/>
            <person name="Eloe-Fadrosh E.A."/>
            <person name="Kyrpides N.C."/>
            <person name="Woyke T."/>
        </authorList>
    </citation>
    <scope>NUCLEOTIDE SEQUENCE</scope>
    <source>
        <strain evidence="6">GVMAG-M-3300021964-36</strain>
    </source>
</reference>
<evidence type="ECO:0000256" key="1">
    <source>
        <dbReference type="ARBA" id="ARBA00022741"/>
    </source>
</evidence>
<dbReference type="GO" id="GO:0005524">
    <property type="term" value="F:ATP binding"/>
    <property type="evidence" value="ECO:0007669"/>
    <property type="project" value="UniProtKB-KW"/>
</dbReference>
<dbReference type="PANTHER" id="PTHR45766:SF3">
    <property type="entry name" value="DNA ANNEALING HELICASE AND ENDONUCLEASE ZRANB3"/>
    <property type="match status" value="1"/>
</dbReference>
<keyword evidence="2" id="KW-0378">Hydrolase</keyword>
<evidence type="ECO:0000256" key="3">
    <source>
        <dbReference type="ARBA" id="ARBA00022806"/>
    </source>
</evidence>